<gene>
    <name evidence="2" type="ORF">Micbo1qcDRAFT_159546</name>
</gene>
<protein>
    <recommendedName>
        <fullName evidence="4">Mss4-like protein</fullName>
    </recommendedName>
</protein>
<dbReference type="EMBL" id="KQ964247">
    <property type="protein sequence ID" value="KXJ94400.1"/>
    <property type="molecule type" value="Genomic_DNA"/>
</dbReference>
<dbReference type="STRING" id="196109.A0A136JB73"/>
<evidence type="ECO:0000313" key="3">
    <source>
        <dbReference type="Proteomes" id="UP000070501"/>
    </source>
</evidence>
<dbReference type="OrthoDB" id="3907216at2759"/>
<evidence type="ECO:0008006" key="4">
    <source>
        <dbReference type="Google" id="ProtNLM"/>
    </source>
</evidence>
<sequence length="249" mass="27680">MSSQRLLRGSCFCGRNQYVVQIPRDSAESAQVLFDSNPAHRIASASPLSAFIRVPLAWYHSRTFPFFPDETRSGIRRIYSHPAEQHVLRHFCGFCGTPLSYWSESPRSEADFIQLTLGSLLTDDLHDLEEMGLIPPGTDESDPGFETLAVLDSDRVSTRAVVPREFTGIPWFDALMAGSKLGTVQTRRGIEQHDNGRIRVEWEVTEWTEGGDDDEDAEMSEESSASASKRKRSGPDEISTGAASARRVA</sequence>
<dbReference type="InParanoid" id="A0A136JB73"/>
<organism evidence="2 3">
    <name type="scientific">Microdochium bolleyi</name>
    <dbReference type="NCBI Taxonomy" id="196109"/>
    <lineage>
        <taxon>Eukaryota</taxon>
        <taxon>Fungi</taxon>
        <taxon>Dikarya</taxon>
        <taxon>Ascomycota</taxon>
        <taxon>Pezizomycotina</taxon>
        <taxon>Sordariomycetes</taxon>
        <taxon>Xylariomycetidae</taxon>
        <taxon>Xylariales</taxon>
        <taxon>Microdochiaceae</taxon>
        <taxon>Microdochium</taxon>
    </lineage>
</organism>
<dbReference type="Gene3D" id="2.170.150.70">
    <property type="match status" value="1"/>
</dbReference>
<evidence type="ECO:0000256" key="1">
    <source>
        <dbReference type="SAM" id="MobiDB-lite"/>
    </source>
</evidence>
<feature type="region of interest" description="Disordered" evidence="1">
    <location>
        <begin position="205"/>
        <end position="249"/>
    </location>
</feature>
<proteinExistence type="predicted"/>
<dbReference type="Proteomes" id="UP000070501">
    <property type="component" value="Unassembled WGS sequence"/>
</dbReference>
<keyword evidence="3" id="KW-1185">Reference proteome</keyword>
<name>A0A136JB73_9PEZI</name>
<accession>A0A136JB73</accession>
<reference evidence="3" key="1">
    <citation type="submission" date="2016-02" db="EMBL/GenBank/DDBJ databases">
        <title>Draft genome sequence of Microdochium bolleyi, a fungal endophyte of beachgrass.</title>
        <authorList>
            <consortium name="DOE Joint Genome Institute"/>
            <person name="David A.S."/>
            <person name="May G."/>
            <person name="Haridas S."/>
            <person name="Lim J."/>
            <person name="Wang M."/>
            <person name="Labutti K."/>
            <person name="Lipzen A."/>
            <person name="Barry K."/>
            <person name="Grigoriev I.V."/>
        </authorList>
    </citation>
    <scope>NUCLEOTIDE SEQUENCE [LARGE SCALE GENOMIC DNA]</scope>
    <source>
        <strain evidence="3">J235TASD1</strain>
    </source>
</reference>
<dbReference type="AlphaFoldDB" id="A0A136JB73"/>
<evidence type="ECO:0000313" key="2">
    <source>
        <dbReference type="EMBL" id="KXJ94400.1"/>
    </source>
</evidence>
<feature type="compositionally biased region" description="Acidic residues" evidence="1">
    <location>
        <begin position="205"/>
        <end position="221"/>
    </location>
</feature>